<evidence type="ECO:0000256" key="1">
    <source>
        <dbReference type="SAM" id="SignalP"/>
    </source>
</evidence>
<reference evidence="3" key="1">
    <citation type="journal article" date="2017" name="Nat. Ecol. Evol.">
        <title>Genome expansion and lineage-specific genetic innovations in the forest pathogenic fungi Armillaria.</title>
        <authorList>
            <person name="Sipos G."/>
            <person name="Prasanna A.N."/>
            <person name="Walter M.C."/>
            <person name="O'Connor E."/>
            <person name="Balint B."/>
            <person name="Krizsan K."/>
            <person name="Kiss B."/>
            <person name="Hess J."/>
            <person name="Varga T."/>
            <person name="Slot J."/>
            <person name="Riley R."/>
            <person name="Boka B."/>
            <person name="Rigling D."/>
            <person name="Barry K."/>
            <person name="Lee J."/>
            <person name="Mihaltcheva S."/>
            <person name="LaButti K."/>
            <person name="Lipzen A."/>
            <person name="Waldron R."/>
            <person name="Moloney N.M."/>
            <person name="Sperisen C."/>
            <person name="Kredics L."/>
            <person name="Vagvoelgyi C."/>
            <person name="Patrignani A."/>
            <person name="Fitzpatrick D."/>
            <person name="Nagy I."/>
            <person name="Doyle S."/>
            <person name="Anderson J.B."/>
            <person name="Grigoriev I.V."/>
            <person name="Gueldener U."/>
            <person name="Muensterkoetter M."/>
            <person name="Nagy L.G."/>
        </authorList>
    </citation>
    <scope>NUCLEOTIDE SEQUENCE [LARGE SCALE GENOMIC DNA]</scope>
    <source>
        <strain evidence="3">28-4</strain>
    </source>
</reference>
<dbReference type="AlphaFoldDB" id="A0A2H3B185"/>
<evidence type="ECO:0000313" key="3">
    <source>
        <dbReference type="Proteomes" id="UP000218334"/>
    </source>
</evidence>
<feature type="signal peptide" evidence="1">
    <location>
        <begin position="1"/>
        <end position="17"/>
    </location>
</feature>
<evidence type="ECO:0000313" key="2">
    <source>
        <dbReference type="EMBL" id="PBK64689.1"/>
    </source>
</evidence>
<proteinExistence type="predicted"/>
<protein>
    <submittedName>
        <fullName evidence="2">Uncharacterized protein</fullName>
    </submittedName>
</protein>
<gene>
    <name evidence="2" type="ORF">ARMSODRAFT_458543</name>
</gene>
<keyword evidence="1" id="KW-0732">Signal</keyword>
<dbReference type="EMBL" id="KZ293450">
    <property type="protein sequence ID" value="PBK64689.1"/>
    <property type="molecule type" value="Genomic_DNA"/>
</dbReference>
<feature type="chain" id="PRO_5013789697" evidence="1">
    <location>
        <begin position="18"/>
        <end position="65"/>
    </location>
</feature>
<sequence length="65" mass="7050">MWIAIAFILATCRIAKAKDEDGEEITPAVEFSNALVNHLKPIRFSLVPRTTKAAALVGQNSNPEA</sequence>
<name>A0A2H3B185_9AGAR</name>
<keyword evidence="3" id="KW-1185">Reference proteome</keyword>
<accession>A0A2H3B185</accession>
<dbReference type="Proteomes" id="UP000218334">
    <property type="component" value="Unassembled WGS sequence"/>
</dbReference>
<organism evidence="2 3">
    <name type="scientific">Armillaria solidipes</name>
    <dbReference type="NCBI Taxonomy" id="1076256"/>
    <lineage>
        <taxon>Eukaryota</taxon>
        <taxon>Fungi</taxon>
        <taxon>Dikarya</taxon>
        <taxon>Basidiomycota</taxon>
        <taxon>Agaricomycotina</taxon>
        <taxon>Agaricomycetes</taxon>
        <taxon>Agaricomycetidae</taxon>
        <taxon>Agaricales</taxon>
        <taxon>Marasmiineae</taxon>
        <taxon>Physalacriaceae</taxon>
        <taxon>Armillaria</taxon>
    </lineage>
</organism>